<reference evidence="2 3" key="1">
    <citation type="journal article" date="2017" name="Genome Biol. Evol.">
        <title>Phytophthora megakarya and P. palmivora, closely related causal agents of cacao black pod rot, underwent increases in genome sizes and gene numbers by different mechanisms.</title>
        <authorList>
            <person name="Ali S.S."/>
            <person name="Shao J."/>
            <person name="Lary D.J."/>
            <person name="Kronmiller B."/>
            <person name="Shen D."/>
            <person name="Strem M.D."/>
            <person name="Amoako-Attah I."/>
            <person name="Akrofi A.Y."/>
            <person name="Begoude B.A."/>
            <person name="Ten Hoopen G.M."/>
            <person name="Coulibaly K."/>
            <person name="Kebe B.I."/>
            <person name="Melnick R.L."/>
            <person name="Guiltinan M.J."/>
            <person name="Tyler B.M."/>
            <person name="Meinhardt L.W."/>
            <person name="Bailey B.A."/>
        </authorList>
    </citation>
    <scope>NUCLEOTIDE SEQUENCE [LARGE SCALE GENOMIC DNA]</scope>
    <source>
        <strain evidence="3">sbr112.9</strain>
    </source>
</reference>
<organism evidence="2 3">
    <name type="scientific">Phytophthora palmivora</name>
    <dbReference type="NCBI Taxonomy" id="4796"/>
    <lineage>
        <taxon>Eukaryota</taxon>
        <taxon>Sar</taxon>
        <taxon>Stramenopiles</taxon>
        <taxon>Oomycota</taxon>
        <taxon>Peronosporomycetes</taxon>
        <taxon>Peronosporales</taxon>
        <taxon>Peronosporaceae</taxon>
        <taxon>Phytophthora</taxon>
    </lineage>
</organism>
<evidence type="ECO:0000313" key="2">
    <source>
        <dbReference type="EMBL" id="POM59225.1"/>
    </source>
</evidence>
<feature type="compositionally biased region" description="Polar residues" evidence="1">
    <location>
        <begin position="30"/>
        <end position="41"/>
    </location>
</feature>
<dbReference type="Proteomes" id="UP000237271">
    <property type="component" value="Unassembled WGS sequence"/>
</dbReference>
<feature type="region of interest" description="Disordered" evidence="1">
    <location>
        <begin position="1"/>
        <end position="49"/>
    </location>
</feature>
<accession>A0A2P4X120</accession>
<gene>
    <name evidence="2" type="ORF">PHPALM_32078</name>
</gene>
<evidence type="ECO:0000256" key="1">
    <source>
        <dbReference type="SAM" id="MobiDB-lite"/>
    </source>
</evidence>
<name>A0A2P4X120_9STRA</name>
<evidence type="ECO:0000313" key="3">
    <source>
        <dbReference type="Proteomes" id="UP000237271"/>
    </source>
</evidence>
<dbReference type="AlphaFoldDB" id="A0A2P4X120"/>
<feature type="compositionally biased region" description="Acidic residues" evidence="1">
    <location>
        <begin position="1"/>
        <end position="20"/>
    </location>
</feature>
<protein>
    <submittedName>
        <fullName evidence="2">Uncharacterized protein</fullName>
    </submittedName>
</protein>
<dbReference type="OrthoDB" id="128926at2759"/>
<sequence length="197" mass="23191">MELPEEVYEDELIDAFDAPEPEGPAPTKPLITSPQQKSANHGQPMRPKFHQTTDIPVLYPTFDDAVNVPEAPPPSKMPQQHEQIKTKELQQVGAPVQVYRDGEMMSEEELERNRRRIEREMCVYRESVRKNDSSDRKNVTRQWRRVYSIRLNEWKKEKSDELEYKRDTIELVEARPQVVKNLMRMLDMVKSSKNKGR</sequence>
<dbReference type="EMBL" id="NCKW01017279">
    <property type="protein sequence ID" value="POM59225.1"/>
    <property type="molecule type" value="Genomic_DNA"/>
</dbReference>
<comment type="caution">
    <text evidence="2">The sequence shown here is derived from an EMBL/GenBank/DDBJ whole genome shotgun (WGS) entry which is preliminary data.</text>
</comment>
<feature type="region of interest" description="Disordered" evidence="1">
    <location>
        <begin position="64"/>
        <end position="91"/>
    </location>
</feature>
<keyword evidence="3" id="KW-1185">Reference proteome</keyword>
<proteinExistence type="predicted"/>